<protein>
    <submittedName>
        <fullName evidence="1">S-adenosyl-L-methionine-dependent methyltransferase</fullName>
    </submittedName>
</protein>
<keyword evidence="1" id="KW-0489">Methyltransferase</keyword>
<gene>
    <name evidence="1" type="ORF">BDR25DRAFT_305316</name>
</gene>
<name>A0ACB6QNY5_9PLEO</name>
<evidence type="ECO:0000313" key="2">
    <source>
        <dbReference type="Proteomes" id="UP000799755"/>
    </source>
</evidence>
<keyword evidence="1" id="KW-0808">Transferase</keyword>
<dbReference type="Proteomes" id="UP000799755">
    <property type="component" value="Unassembled WGS sequence"/>
</dbReference>
<proteinExistence type="predicted"/>
<comment type="caution">
    <text evidence="1">The sequence shown here is derived from an EMBL/GenBank/DDBJ whole genome shotgun (WGS) entry which is preliminary data.</text>
</comment>
<keyword evidence="2" id="KW-1185">Reference proteome</keyword>
<accession>A0ACB6QNY5</accession>
<organism evidence="1 2">
    <name type="scientific">Lindgomyces ingoldianus</name>
    <dbReference type="NCBI Taxonomy" id="673940"/>
    <lineage>
        <taxon>Eukaryota</taxon>
        <taxon>Fungi</taxon>
        <taxon>Dikarya</taxon>
        <taxon>Ascomycota</taxon>
        <taxon>Pezizomycotina</taxon>
        <taxon>Dothideomycetes</taxon>
        <taxon>Pleosporomycetidae</taxon>
        <taxon>Pleosporales</taxon>
        <taxon>Lindgomycetaceae</taxon>
        <taxon>Lindgomyces</taxon>
    </lineage>
</organism>
<dbReference type="EMBL" id="MU003518">
    <property type="protein sequence ID" value="KAF2467871.1"/>
    <property type="molecule type" value="Genomic_DNA"/>
</dbReference>
<evidence type="ECO:0000313" key="1">
    <source>
        <dbReference type="EMBL" id="KAF2467871.1"/>
    </source>
</evidence>
<sequence>MAEKTDPHTTSNYVAFEGDADALIPESDDSGDTDSAIGGVSYASSTTSARSEVYALVEEFGRTYHGFKAGKYIMPNDEKERDRLDLQHMLFLQTVDGRLSTAPLTSPRSVLDIATGTGIWAMDFAEQFPSAQVLGTDLSPIQPSYVPLNCSFEIADAEDEWNFSQQFDYIHGRALMSCFTDPREMIRKAYDSLEPGGYLELQDGFFPFRFLDPQPGPENPVRKWLEYCEQASRISGRLWDNVQHYSRWMADLGFVDIVEKRYNWPCGPWAKGDKMKKLGVYFYEDLTHAVEPICMKLFTKFLGWSEERVRAFVAELLPAMGARRLYLYETVVFVYGRKPLNA</sequence>
<reference evidence="1" key="1">
    <citation type="journal article" date="2020" name="Stud. Mycol.">
        <title>101 Dothideomycetes genomes: a test case for predicting lifestyles and emergence of pathogens.</title>
        <authorList>
            <person name="Haridas S."/>
            <person name="Albert R."/>
            <person name="Binder M."/>
            <person name="Bloem J."/>
            <person name="Labutti K."/>
            <person name="Salamov A."/>
            <person name="Andreopoulos B."/>
            <person name="Baker S."/>
            <person name="Barry K."/>
            <person name="Bills G."/>
            <person name="Bluhm B."/>
            <person name="Cannon C."/>
            <person name="Castanera R."/>
            <person name="Culley D."/>
            <person name="Daum C."/>
            <person name="Ezra D."/>
            <person name="Gonzalez J."/>
            <person name="Henrissat B."/>
            <person name="Kuo A."/>
            <person name="Liang C."/>
            <person name="Lipzen A."/>
            <person name="Lutzoni F."/>
            <person name="Magnuson J."/>
            <person name="Mondo S."/>
            <person name="Nolan M."/>
            <person name="Ohm R."/>
            <person name="Pangilinan J."/>
            <person name="Park H.-J."/>
            <person name="Ramirez L."/>
            <person name="Alfaro M."/>
            <person name="Sun H."/>
            <person name="Tritt A."/>
            <person name="Yoshinaga Y."/>
            <person name="Zwiers L.-H."/>
            <person name="Turgeon B."/>
            <person name="Goodwin S."/>
            <person name="Spatafora J."/>
            <person name="Crous P."/>
            <person name="Grigoriev I."/>
        </authorList>
    </citation>
    <scope>NUCLEOTIDE SEQUENCE</scope>
    <source>
        <strain evidence="1">ATCC 200398</strain>
    </source>
</reference>